<gene>
    <name evidence="1" type="ORF">TM35_000163010</name>
</gene>
<comment type="caution">
    <text evidence="1">The sequence shown here is derived from an EMBL/GenBank/DDBJ whole genome shotgun (WGS) entry which is preliminary data.</text>
</comment>
<dbReference type="GeneID" id="39985953"/>
<dbReference type="VEuPathDB" id="TriTrypDB:TM35_000163010"/>
<dbReference type="AlphaFoldDB" id="A0A1X0NW08"/>
<dbReference type="RefSeq" id="XP_028882729.1">
    <property type="nucleotide sequence ID" value="XM_029026173.1"/>
</dbReference>
<name>A0A1X0NW08_9TRYP</name>
<dbReference type="EMBL" id="NBCO01000016">
    <property type="protein sequence ID" value="ORC88663.1"/>
    <property type="molecule type" value="Genomic_DNA"/>
</dbReference>
<keyword evidence="2" id="KW-1185">Reference proteome</keyword>
<sequence>MVAHLLPPVHASLSLRLLDCSSCALIHTLQQKRITVPSQSLAQFALDILTGAVVVGGATEVLVPFSLLKYVHDFFKSTSADRQRREAWDTLAMDDRLVILTAPRDVPRLIAEFPRYTQVCMCVPTGPLCSRMLFDHTPLETFFSEHLTPAMTALSEASPREYRCTAWLRSSLSCRFEGPHVPAVRVAETAARLLGGAHGCCCERVVYEEGVAGVTPRAVETAVAAAAACGVGAGRMVLAVCRGGAAGDLVARAVGVGSGGAAVCAAPAPLFPHSEELMGPSDVLKLACGWNDVSGQLSDEELASLEDSIEYSTTLAMEWEAWLKRWGKETNPSP</sequence>
<protein>
    <submittedName>
        <fullName evidence="1">Uncharacterized protein</fullName>
    </submittedName>
</protein>
<proteinExistence type="predicted"/>
<evidence type="ECO:0000313" key="2">
    <source>
        <dbReference type="Proteomes" id="UP000192257"/>
    </source>
</evidence>
<accession>A0A1X0NW08</accession>
<organism evidence="1 2">
    <name type="scientific">Trypanosoma theileri</name>
    <dbReference type="NCBI Taxonomy" id="67003"/>
    <lineage>
        <taxon>Eukaryota</taxon>
        <taxon>Discoba</taxon>
        <taxon>Euglenozoa</taxon>
        <taxon>Kinetoplastea</taxon>
        <taxon>Metakinetoplastina</taxon>
        <taxon>Trypanosomatida</taxon>
        <taxon>Trypanosomatidae</taxon>
        <taxon>Trypanosoma</taxon>
    </lineage>
</organism>
<dbReference type="Proteomes" id="UP000192257">
    <property type="component" value="Unassembled WGS sequence"/>
</dbReference>
<dbReference type="OrthoDB" id="275516at2759"/>
<reference evidence="1 2" key="1">
    <citation type="submission" date="2017-03" db="EMBL/GenBank/DDBJ databases">
        <title>An alternative strategy for trypanosome survival in the mammalian bloodstream revealed through genome and transcriptome analysis of the ubiquitous bovine parasite Trypanosoma (Megatrypanum) theileri.</title>
        <authorList>
            <person name="Kelly S."/>
            <person name="Ivens A."/>
            <person name="Mott A."/>
            <person name="O'Neill E."/>
            <person name="Emms D."/>
            <person name="Macleod O."/>
            <person name="Voorheis P."/>
            <person name="Matthews J."/>
            <person name="Matthews K."/>
            <person name="Carrington M."/>
        </authorList>
    </citation>
    <scope>NUCLEOTIDE SEQUENCE [LARGE SCALE GENOMIC DNA]</scope>
    <source>
        <strain evidence="1">Edinburgh</strain>
    </source>
</reference>
<evidence type="ECO:0000313" key="1">
    <source>
        <dbReference type="EMBL" id="ORC88663.1"/>
    </source>
</evidence>